<keyword evidence="2" id="KW-1185">Reference proteome</keyword>
<dbReference type="KEGG" id="dli:dnl_07460"/>
<dbReference type="EMBL" id="CP061799">
    <property type="protein sequence ID" value="QTA78522.1"/>
    <property type="molecule type" value="Genomic_DNA"/>
</dbReference>
<gene>
    <name evidence="1" type="ORF">dnl_07460</name>
</gene>
<dbReference type="Proteomes" id="UP000663720">
    <property type="component" value="Chromosome"/>
</dbReference>
<accession>A0A975GER7</accession>
<reference evidence="1" key="1">
    <citation type="journal article" date="2021" name="Microb. Physiol.">
        <title>Proteogenomic Insights into the Physiology of Marine, Sulfate-Reducing, Filamentous Desulfonema limicola and Desulfonema magnum.</title>
        <authorList>
            <person name="Schnaars V."/>
            <person name="Wohlbrand L."/>
            <person name="Scheve S."/>
            <person name="Hinrichs C."/>
            <person name="Reinhardt R."/>
            <person name="Rabus R."/>
        </authorList>
    </citation>
    <scope>NUCLEOTIDE SEQUENCE</scope>
    <source>
        <strain evidence="1">5ac10</strain>
    </source>
</reference>
<proteinExistence type="predicted"/>
<evidence type="ECO:0000313" key="2">
    <source>
        <dbReference type="Proteomes" id="UP000663720"/>
    </source>
</evidence>
<dbReference type="AlphaFoldDB" id="A0A975GER7"/>
<protein>
    <submittedName>
        <fullName evidence="1">Uncharacterized protein</fullName>
    </submittedName>
</protein>
<organism evidence="1 2">
    <name type="scientific">Desulfonema limicola</name>
    <dbReference type="NCBI Taxonomy" id="45656"/>
    <lineage>
        <taxon>Bacteria</taxon>
        <taxon>Pseudomonadati</taxon>
        <taxon>Thermodesulfobacteriota</taxon>
        <taxon>Desulfobacteria</taxon>
        <taxon>Desulfobacterales</taxon>
        <taxon>Desulfococcaceae</taxon>
        <taxon>Desulfonema</taxon>
    </lineage>
</organism>
<name>A0A975GER7_9BACT</name>
<evidence type="ECO:0000313" key="1">
    <source>
        <dbReference type="EMBL" id="QTA78522.1"/>
    </source>
</evidence>
<sequence length="226" mass="25953">MKMDLKKIIPALILTGISIFPQHCRAFKFDKWESGMSLPAVVELAQKENIVLYKSSAALTQKGIDPIARMFVNHQINPKFLEDVDRVSYGINLLKKWAGVTLLFTPTSKRLASIILQWTEYTTDGLKDRQFDPEFTADVRHSLEKKYGDAIEVTKQDDENILFKTYSCYWKIGGTDTISMTTDYKSLRLVYNNRTITELAEKESAVIEKQAAVKEKIREAEDKEKF</sequence>